<evidence type="ECO:0000256" key="4">
    <source>
        <dbReference type="ARBA" id="ARBA00022989"/>
    </source>
</evidence>
<feature type="domain" description="Ancillary SecYEG translocon subunit/Cell division coordinator CpoB TPR" evidence="10">
    <location>
        <begin position="17"/>
        <end position="202"/>
    </location>
</feature>
<dbReference type="AlphaFoldDB" id="A0A0R0DWL7"/>
<dbReference type="InterPro" id="IPR011990">
    <property type="entry name" value="TPR-like_helical_dom_sf"/>
</dbReference>
<evidence type="ECO:0000256" key="2">
    <source>
        <dbReference type="ARBA" id="ARBA00022475"/>
    </source>
</evidence>
<keyword evidence="12" id="KW-1185">Reference proteome</keyword>
<dbReference type="PANTHER" id="PTHR38035:SF1">
    <property type="entry name" value="ANCILLARY SECYEG TRANSLOCON SUBUNIT"/>
    <property type="match status" value="1"/>
</dbReference>
<dbReference type="EMBL" id="LDJP01000037">
    <property type="protein sequence ID" value="KRG86118.1"/>
    <property type="molecule type" value="Genomic_DNA"/>
</dbReference>
<reference evidence="11 12" key="1">
    <citation type="submission" date="2015-05" db="EMBL/GenBank/DDBJ databases">
        <title>Genome sequencing and analysis of members of genus Stenotrophomonas.</title>
        <authorList>
            <person name="Patil P.P."/>
            <person name="Midha S."/>
            <person name="Patil P.B."/>
        </authorList>
    </citation>
    <scope>NUCLEOTIDE SEQUENCE [LARGE SCALE GENOMIC DNA]</scope>
    <source>
        <strain evidence="11 12">JCM 16244</strain>
    </source>
</reference>
<dbReference type="PATRIC" id="fig|659018.3.peg.1360"/>
<proteinExistence type="inferred from homology"/>
<keyword evidence="5 9" id="KW-0472">Membrane</keyword>
<dbReference type="STRING" id="659018.ABB34_07160"/>
<keyword evidence="6" id="KW-0143">Chaperone</keyword>
<dbReference type="GO" id="GO:0005886">
    <property type="term" value="C:plasma membrane"/>
    <property type="evidence" value="ECO:0007669"/>
    <property type="project" value="UniProtKB-SubCell"/>
</dbReference>
<dbReference type="PANTHER" id="PTHR38035">
    <property type="entry name" value="UPF0070 PROTEIN YFGM"/>
    <property type="match status" value="1"/>
</dbReference>
<accession>A0A0R0DWL7</accession>
<evidence type="ECO:0000259" key="10">
    <source>
        <dbReference type="Pfam" id="PF09976"/>
    </source>
</evidence>
<dbReference type="InterPro" id="IPR026039">
    <property type="entry name" value="YfgM"/>
</dbReference>
<dbReference type="GO" id="GO:0044877">
    <property type="term" value="F:protein-containing complex binding"/>
    <property type="evidence" value="ECO:0007669"/>
    <property type="project" value="InterPro"/>
</dbReference>
<dbReference type="RefSeq" id="WP_057640556.1">
    <property type="nucleotide sequence ID" value="NZ_LDJP01000037.1"/>
</dbReference>
<comment type="similarity">
    <text evidence="7">Belongs to the YfgM family.</text>
</comment>
<dbReference type="Gene3D" id="1.25.40.10">
    <property type="entry name" value="Tetratricopeptide repeat domain"/>
    <property type="match status" value="1"/>
</dbReference>
<gene>
    <name evidence="11" type="ORF">ABB34_07160</name>
</gene>
<keyword evidence="2" id="KW-1003">Cell membrane</keyword>
<keyword evidence="4 9" id="KW-1133">Transmembrane helix</keyword>
<dbReference type="OrthoDB" id="9789675at2"/>
<sequence>MAIDDLLDEHEQSERVRTWLRQNGAGILGGVVLALALIGGWQWWQKQQLGKLAEANSRYEAVSRSLQSKDLDEAAKEVAALEGGKAGIYADLAALELAKAQVEAGKYDDAIKTLRGLKVEGEFKTLIDQRIARLLVETGKPEEALSLLGDAEDSAGLEIRGDALVAQDKREQARDLYKQSLGKLDVAAPQRRLLEIKLMDVGGSVADPAAENI</sequence>
<evidence type="ECO:0000256" key="5">
    <source>
        <dbReference type="ARBA" id="ARBA00023136"/>
    </source>
</evidence>
<comment type="caution">
    <text evidence="11">The sequence shown here is derived from an EMBL/GenBank/DDBJ whole genome shotgun (WGS) entry which is preliminary data.</text>
</comment>
<dbReference type="InterPro" id="IPR018704">
    <property type="entry name" value="SecYEG/CpoB_TPR"/>
</dbReference>
<evidence type="ECO:0000256" key="8">
    <source>
        <dbReference type="ARBA" id="ARBA00024235"/>
    </source>
</evidence>
<name>A0A0R0DWL7_9GAMM</name>
<dbReference type="Pfam" id="PF09976">
    <property type="entry name" value="TPR_21"/>
    <property type="match status" value="1"/>
</dbReference>
<evidence type="ECO:0000256" key="1">
    <source>
        <dbReference type="ARBA" id="ARBA00004401"/>
    </source>
</evidence>
<evidence type="ECO:0000256" key="9">
    <source>
        <dbReference type="SAM" id="Phobius"/>
    </source>
</evidence>
<organism evidence="11 12">
    <name type="scientific">Stenotrophomonas daejeonensis</name>
    <dbReference type="NCBI Taxonomy" id="659018"/>
    <lineage>
        <taxon>Bacteria</taxon>
        <taxon>Pseudomonadati</taxon>
        <taxon>Pseudomonadota</taxon>
        <taxon>Gammaproteobacteria</taxon>
        <taxon>Lysobacterales</taxon>
        <taxon>Lysobacteraceae</taxon>
        <taxon>Stenotrophomonas</taxon>
    </lineage>
</organism>
<dbReference type="SUPFAM" id="SSF48452">
    <property type="entry name" value="TPR-like"/>
    <property type="match status" value="1"/>
</dbReference>
<evidence type="ECO:0000256" key="3">
    <source>
        <dbReference type="ARBA" id="ARBA00022692"/>
    </source>
</evidence>
<protein>
    <recommendedName>
        <fullName evidence="8">Ancillary SecYEG translocon subunit</fullName>
    </recommendedName>
</protein>
<evidence type="ECO:0000313" key="12">
    <source>
        <dbReference type="Proteomes" id="UP000050940"/>
    </source>
</evidence>
<feature type="transmembrane region" description="Helical" evidence="9">
    <location>
        <begin position="25"/>
        <end position="44"/>
    </location>
</feature>
<keyword evidence="3 9" id="KW-0812">Transmembrane</keyword>
<comment type="subcellular location">
    <subcellularLocation>
        <location evidence="1">Cell membrane</location>
        <topology evidence="1">Single-pass type II membrane protein</topology>
    </subcellularLocation>
</comment>
<dbReference type="Proteomes" id="UP000050940">
    <property type="component" value="Unassembled WGS sequence"/>
</dbReference>
<evidence type="ECO:0000256" key="7">
    <source>
        <dbReference type="ARBA" id="ARBA00024197"/>
    </source>
</evidence>
<evidence type="ECO:0000313" key="11">
    <source>
        <dbReference type="EMBL" id="KRG86118.1"/>
    </source>
</evidence>
<evidence type="ECO:0000256" key="6">
    <source>
        <dbReference type="ARBA" id="ARBA00023186"/>
    </source>
</evidence>